<keyword evidence="2" id="KW-1185">Reference proteome</keyword>
<protein>
    <submittedName>
        <fullName evidence="1">Uncharacterized protein</fullName>
    </submittedName>
</protein>
<sequence>MWNKEGTCKKMCFSGILLLYMGQARIMRSIGNEKHPVGNGMHLPSCFSDEFFMINQPAVVPVFFCPNVIKEEG</sequence>
<proteinExistence type="predicted"/>
<name>E1R524_SEDSS</name>
<evidence type="ECO:0000313" key="2">
    <source>
        <dbReference type="Proteomes" id="UP000002318"/>
    </source>
</evidence>
<dbReference type="AlphaFoldDB" id="E1R524"/>
<gene>
    <name evidence="1" type="ordered locus">Spirs_1432</name>
</gene>
<reference evidence="1 2" key="1">
    <citation type="journal article" date="2010" name="Stand. Genomic Sci.">
        <title>Complete genome sequence of Spirochaeta smaragdinae type strain (SEBR 4228).</title>
        <authorList>
            <person name="Mavromatis K."/>
            <person name="Yasawong M."/>
            <person name="Chertkov O."/>
            <person name="Lapidus A."/>
            <person name="Lucas S."/>
            <person name="Nolan M."/>
            <person name="Del Rio T.G."/>
            <person name="Tice H."/>
            <person name="Cheng J.F."/>
            <person name="Pitluck S."/>
            <person name="Liolios K."/>
            <person name="Ivanova N."/>
            <person name="Tapia R."/>
            <person name="Han C."/>
            <person name="Bruce D."/>
            <person name="Goodwin L."/>
            <person name="Pati A."/>
            <person name="Chen A."/>
            <person name="Palaniappan K."/>
            <person name="Land M."/>
            <person name="Hauser L."/>
            <person name="Chang Y.J."/>
            <person name="Jeffries C.D."/>
            <person name="Detter J.C."/>
            <person name="Rohde M."/>
            <person name="Brambilla E."/>
            <person name="Spring S."/>
            <person name="Goker M."/>
            <person name="Sikorski J."/>
            <person name="Woyke T."/>
            <person name="Bristow J."/>
            <person name="Eisen J.A."/>
            <person name="Markowitz V."/>
            <person name="Hugenholtz P."/>
            <person name="Klenk H.P."/>
            <person name="Kyrpides N.C."/>
        </authorList>
    </citation>
    <scope>NUCLEOTIDE SEQUENCE [LARGE SCALE GENOMIC DNA]</scope>
    <source>
        <strain evidence="2">DSM 11293 / JCM 15392 / SEBR 4228</strain>
    </source>
</reference>
<dbReference type="EMBL" id="CP002116">
    <property type="protein sequence ID" value="ADK80559.1"/>
    <property type="molecule type" value="Genomic_DNA"/>
</dbReference>
<dbReference type="Proteomes" id="UP000002318">
    <property type="component" value="Chromosome"/>
</dbReference>
<accession>E1R524</accession>
<evidence type="ECO:0000313" key="1">
    <source>
        <dbReference type="EMBL" id="ADK80559.1"/>
    </source>
</evidence>
<organism evidence="1 2">
    <name type="scientific">Sediminispirochaeta smaragdinae (strain DSM 11293 / JCM 15392 / SEBR 4228)</name>
    <name type="common">Spirochaeta smaragdinae</name>
    <dbReference type="NCBI Taxonomy" id="573413"/>
    <lineage>
        <taxon>Bacteria</taxon>
        <taxon>Pseudomonadati</taxon>
        <taxon>Spirochaetota</taxon>
        <taxon>Spirochaetia</taxon>
        <taxon>Spirochaetales</taxon>
        <taxon>Spirochaetaceae</taxon>
        <taxon>Sediminispirochaeta</taxon>
    </lineage>
</organism>
<dbReference type="STRING" id="573413.Spirs_1432"/>
<dbReference type="HOGENOM" id="CLU_2702971_0_0_12"/>
<dbReference type="KEGG" id="ssm:Spirs_1432"/>